<feature type="domain" description="F-box" evidence="1">
    <location>
        <begin position="6"/>
        <end position="54"/>
    </location>
</feature>
<proteinExistence type="predicted"/>
<keyword evidence="3" id="KW-1185">Reference proteome</keyword>
<evidence type="ECO:0000259" key="1">
    <source>
        <dbReference type="PROSITE" id="PS50181"/>
    </source>
</evidence>
<dbReference type="PROSITE" id="PS50181">
    <property type="entry name" value="FBOX"/>
    <property type="match status" value="1"/>
</dbReference>
<evidence type="ECO:0000313" key="3">
    <source>
        <dbReference type="Proteomes" id="UP000015241"/>
    </source>
</evidence>
<accession>S8DRV1</accession>
<dbReference type="InParanoid" id="S8DRV1"/>
<dbReference type="SUPFAM" id="SSF81383">
    <property type="entry name" value="F-box domain"/>
    <property type="match status" value="1"/>
</dbReference>
<reference evidence="2 3" key="1">
    <citation type="journal article" date="2012" name="Science">
        <title>The Paleozoic origin of enzymatic lignin decomposition reconstructed from 31 fungal genomes.</title>
        <authorList>
            <person name="Floudas D."/>
            <person name="Binder M."/>
            <person name="Riley R."/>
            <person name="Barry K."/>
            <person name="Blanchette R.A."/>
            <person name="Henrissat B."/>
            <person name="Martinez A.T."/>
            <person name="Otillar R."/>
            <person name="Spatafora J.W."/>
            <person name="Yadav J.S."/>
            <person name="Aerts A."/>
            <person name="Benoit I."/>
            <person name="Boyd A."/>
            <person name="Carlson A."/>
            <person name="Copeland A."/>
            <person name="Coutinho P.M."/>
            <person name="de Vries R.P."/>
            <person name="Ferreira P."/>
            <person name="Findley K."/>
            <person name="Foster B."/>
            <person name="Gaskell J."/>
            <person name="Glotzer D."/>
            <person name="Gorecki P."/>
            <person name="Heitman J."/>
            <person name="Hesse C."/>
            <person name="Hori C."/>
            <person name="Igarashi K."/>
            <person name="Jurgens J.A."/>
            <person name="Kallen N."/>
            <person name="Kersten P."/>
            <person name="Kohler A."/>
            <person name="Kuees U."/>
            <person name="Kumar T.K.A."/>
            <person name="Kuo A."/>
            <person name="LaButti K."/>
            <person name="Larrondo L.F."/>
            <person name="Lindquist E."/>
            <person name="Ling A."/>
            <person name="Lombard V."/>
            <person name="Lucas S."/>
            <person name="Lundell T."/>
            <person name="Martin R."/>
            <person name="McLaughlin D.J."/>
            <person name="Morgenstern I."/>
            <person name="Morin E."/>
            <person name="Murat C."/>
            <person name="Nagy L.G."/>
            <person name="Nolan M."/>
            <person name="Ohm R.A."/>
            <person name="Patyshakuliyeva A."/>
            <person name="Rokas A."/>
            <person name="Ruiz-Duenas F.J."/>
            <person name="Sabat G."/>
            <person name="Salamov A."/>
            <person name="Samejima M."/>
            <person name="Schmutz J."/>
            <person name="Slot J.C."/>
            <person name="St John F."/>
            <person name="Stenlid J."/>
            <person name="Sun H."/>
            <person name="Sun S."/>
            <person name="Syed K."/>
            <person name="Tsang A."/>
            <person name="Wiebenga A."/>
            <person name="Young D."/>
            <person name="Pisabarro A."/>
            <person name="Eastwood D.C."/>
            <person name="Martin F."/>
            <person name="Cullen D."/>
            <person name="Grigoriev I.V."/>
            <person name="Hibbett D.S."/>
        </authorList>
    </citation>
    <scope>NUCLEOTIDE SEQUENCE</scope>
    <source>
        <strain evidence="3">FP-58527</strain>
    </source>
</reference>
<dbReference type="OrthoDB" id="2532648at2759"/>
<organism evidence="2 3">
    <name type="scientific">Fomitopsis schrenkii</name>
    <name type="common">Brown rot fungus</name>
    <dbReference type="NCBI Taxonomy" id="2126942"/>
    <lineage>
        <taxon>Eukaryota</taxon>
        <taxon>Fungi</taxon>
        <taxon>Dikarya</taxon>
        <taxon>Basidiomycota</taxon>
        <taxon>Agaricomycotina</taxon>
        <taxon>Agaricomycetes</taxon>
        <taxon>Polyporales</taxon>
        <taxon>Fomitopsis</taxon>
    </lineage>
</organism>
<dbReference type="InterPro" id="IPR001810">
    <property type="entry name" value="F-box_dom"/>
</dbReference>
<dbReference type="HOGENOM" id="CLU_035247_0_0_1"/>
<dbReference type="Gene3D" id="1.20.1280.50">
    <property type="match status" value="1"/>
</dbReference>
<dbReference type="Proteomes" id="UP000015241">
    <property type="component" value="Unassembled WGS sequence"/>
</dbReference>
<evidence type="ECO:0000313" key="2">
    <source>
        <dbReference type="EMBL" id="EPS95996.1"/>
    </source>
</evidence>
<dbReference type="Pfam" id="PF12937">
    <property type="entry name" value="F-box-like"/>
    <property type="match status" value="1"/>
</dbReference>
<sequence>MACIVLNAFESLPVELIADILGELDLSSLVTVSYLSNRLRAISSDPSLNPWRRSILRTLNHPDAEYDPALRHLSVRSTVPRNNFVEILSMARAQYLLFEASLPHLKDSEWEECFRRRFLPSWTKVKKEGSTWKEAFMKVLYRVWHRTSTACTHEEAWTDYVVLNRNGTTNQLNSTSRGFDPLTIFEQMRIQNDLMQVQPRIRVVVEFADVRILAIGVLSKPRTTFGVNHLAKTLLHPPGIDARTSEAYRHLSHPLPALPYENYPFFTPSGEDLRWLFEGDVEEGGMQWMWSMMLVAQLLGQNTKPPFGAPLHLDQELVDGISRNYYASLTFEDLKTIAPWVEPTKWIVGAGLGHDD</sequence>
<dbReference type="STRING" id="743788.S8DRV1"/>
<dbReference type="InterPro" id="IPR036047">
    <property type="entry name" value="F-box-like_dom_sf"/>
</dbReference>
<gene>
    <name evidence="2" type="ORF">FOMPIDRAFT_137252</name>
</gene>
<dbReference type="AlphaFoldDB" id="S8DRV1"/>
<dbReference type="eggNOG" id="ENOG502SHMD">
    <property type="taxonomic scope" value="Eukaryota"/>
</dbReference>
<name>S8DRV1_FOMSC</name>
<dbReference type="EMBL" id="KE504196">
    <property type="protein sequence ID" value="EPS95996.1"/>
    <property type="molecule type" value="Genomic_DNA"/>
</dbReference>
<protein>
    <recommendedName>
        <fullName evidence="1">F-box domain-containing protein</fullName>
    </recommendedName>
</protein>